<sequence length="32" mass="3858">MYALLWYFQIRFSFVLLLHRPASHPAGRPIQQ</sequence>
<reference evidence="1" key="1">
    <citation type="submission" date="2019-03" db="EMBL/GenBank/DDBJ databases">
        <title>WGS assembly of Setaria viridis.</title>
        <authorList>
            <person name="Huang P."/>
            <person name="Jenkins J."/>
            <person name="Grimwood J."/>
            <person name="Barry K."/>
            <person name="Healey A."/>
            <person name="Mamidi S."/>
            <person name="Sreedasyam A."/>
            <person name="Shu S."/>
            <person name="Feldman M."/>
            <person name="Wu J."/>
            <person name="Yu Y."/>
            <person name="Chen C."/>
            <person name="Johnson J."/>
            <person name="Rokhsar D."/>
            <person name="Baxter I."/>
            <person name="Schmutz J."/>
            <person name="Brutnell T."/>
            <person name="Kellogg E."/>
        </authorList>
    </citation>
    <scope>NUCLEOTIDE SEQUENCE [LARGE SCALE GENOMIC DNA]</scope>
</reference>
<keyword evidence="2" id="KW-1185">Reference proteome</keyword>
<dbReference type="Gramene" id="TKW04156">
    <property type="protein sequence ID" value="TKW04156"/>
    <property type="gene ID" value="SEVIR_7G090601v2"/>
</dbReference>
<organism evidence="1 2">
    <name type="scientific">Setaria viridis</name>
    <name type="common">Green bristlegrass</name>
    <name type="synonym">Setaria italica subsp. viridis</name>
    <dbReference type="NCBI Taxonomy" id="4556"/>
    <lineage>
        <taxon>Eukaryota</taxon>
        <taxon>Viridiplantae</taxon>
        <taxon>Streptophyta</taxon>
        <taxon>Embryophyta</taxon>
        <taxon>Tracheophyta</taxon>
        <taxon>Spermatophyta</taxon>
        <taxon>Magnoliopsida</taxon>
        <taxon>Liliopsida</taxon>
        <taxon>Poales</taxon>
        <taxon>Poaceae</taxon>
        <taxon>PACMAD clade</taxon>
        <taxon>Panicoideae</taxon>
        <taxon>Panicodae</taxon>
        <taxon>Paniceae</taxon>
        <taxon>Cenchrinae</taxon>
        <taxon>Setaria</taxon>
    </lineage>
</organism>
<proteinExistence type="predicted"/>
<evidence type="ECO:0000313" key="1">
    <source>
        <dbReference type="EMBL" id="TKW04156.1"/>
    </source>
</evidence>
<accession>A0A4V6D3Z4</accession>
<name>A0A4V6D3Z4_SETVI</name>
<gene>
    <name evidence="1" type="ORF">SEVIR_7G090601v2</name>
</gene>
<dbReference type="AlphaFoldDB" id="A0A4V6D3Z4"/>
<evidence type="ECO:0000313" key="2">
    <source>
        <dbReference type="Proteomes" id="UP000298652"/>
    </source>
</evidence>
<dbReference type="EMBL" id="CM016558">
    <property type="protein sequence ID" value="TKW04156.1"/>
    <property type="molecule type" value="Genomic_DNA"/>
</dbReference>
<dbReference type="Proteomes" id="UP000298652">
    <property type="component" value="Chromosome 7"/>
</dbReference>
<protein>
    <submittedName>
        <fullName evidence="1">Uncharacterized protein</fullName>
    </submittedName>
</protein>